<dbReference type="AlphaFoldDB" id="A0A1H7K6S0"/>
<name>A0A1H7K6S0_9GAMM</name>
<keyword evidence="1" id="KW-0732">Signal</keyword>
<dbReference type="Pfam" id="PF09694">
    <property type="entry name" value="Gcw_chp"/>
    <property type="match status" value="1"/>
</dbReference>
<organism evidence="2 3">
    <name type="scientific">Ectothiorhodospira marina</name>
    <dbReference type="NCBI Taxonomy" id="1396821"/>
    <lineage>
        <taxon>Bacteria</taxon>
        <taxon>Pseudomonadati</taxon>
        <taxon>Pseudomonadota</taxon>
        <taxon>Gammaproteobacteria</taxon>
        <taxon>Chromatiales</taxon>
        <taxon>Ectothiorhodospiraceae</taxon>
        <taxon>Ectothiorhodospira</taxon>
    </lineage>
</organism>
<sequence>MSKALTQTALTAAVTTALLAGAAITSTASAEVSANIGFTSNYMFRGITQTDDQAAVQGGLDYEHEGGFYAGTWASNVDFGGGDTGYEIDGYFGVAGGIGDSGVGFDVGYIYYAYPTLDDADLGELYGALDFMGFYGMVNFVTNADTSELEDTLSYELGYAFDIMSDTSLGATVGYVDPDEGDGDYTWWSLYATKVTDLGDFTFAYTQNDIDAPQGSNIDDPRVNVSYVMSF</sequence>
<keyword evidence="3" id="KW-1185">Reference proteome</keyword>
<dbReference type="EMBL" id="FOAA01000005">
    <property type="protein sequence ID" value="SEK82206.1"/>
    <property type="molecule type" value="Genomic_DNA"/>
</dbReference>
<dbReference type="NCBIfam" id="TIGR02001">
    <property type="entry name" value="gcw_chp"/>
    <property type="match status" value="1"/>
</dbReference>
<proteinExistence type="predicted"/>
<feature type="signal peptide" evidence="1">
    <location>
        <begin position="1"/>
        <end position="30"/>
    </location>
</feature>
<feature type="chain" id="PRO_5011491343" evidence="1">
    <location>
        <begin position="31"/>
        <end position="231"/>
    </location>
</feature>
<accession>A0A1H7K6S0</accession>
<dbReference type="SUPFAM" id="SSF56935">
    <property type="entry name" value="Porins"/>
    <property type="match status" value="1"/>
</dbReference>
<dbReference type="Proteomes" id="UP000199256">
    <property type="component" value="Unassembled WGS sequence"/>
</dbReference>
<dbReference type="InterPro" id="IPR010239">
    <property type="entry name" value="CHP02001"/>
</dbReference>
<gene>
    <name evidence="2" type="ORF">SAMN05444515_105147</name>
</gene>
<dbReference type="OrthoDB" id="9793561at2"/>
<dbReference type="RefSeq" id="WP_090252417.1">
    <property type="nucleotide sequence ID" value="NZ_FOAA01000005.1"/>
</dbReference>
<evidence type="ECO:0000313" key="2">
    <source>
        <dbReference type="EMBL" id="SEK82206.1"/>
    </source>
</evidence>
<evidence type="ECO:0000256" key="1">
    <source>
        <dbReference type="SAM" id="SignalP"/>
    </source>
</evidence>
<reference evidence="3" key="1">
    <citation type="submission" date="2016-10" db="EMBL/GenBank/DDBJ databases">
        <authorList>
            <person name="Varghese N."/>
            <person name="Submissions S."/>
        </authorList>
    </citation>
    <scope>NUCLEOTIDE SEQUENCE [LARGE SCALE GENOMIC DNA]</scope>
    <source>
        <strain evidence="3">DSM 241</strain>
    </source>
</reference>
<protein>
    <submittedName>
        <fullName evidence="2">Uncharacterized protein</fullName>
    </submittedName>
</protein>
<evidence type="ECO:0000313" key="3">
    <source>
        <dbReference type="Proteomes" id="UP000199256"/>
    </source>
</evidence>
<dbReference type="STRING" id="1396821.SAMN05444515_105147"/>